<protein>
    <submittedName>
        <fullName evidence="1">Uncharacterized protein</fullName>
    </submittedName>
</protein>
<dbReference type="AlphaFoldDB" id="A0AAV4PGJ5"/>
<name>A0AAV4PGJ5_CAEEX</name>
<evidence type="ECO:0000313" key="2">
    <source>
        <dbReference type="Proteomes" id="UP001054945"/>
    </source>
</evidence>
<proteinExistence type="predicted"/>
<gene>
    <name evidence="1" type="ORF">CEXT_609501</name>
</gene>
<sequence>MFKLIPFTTMQLFPNLSKQLLSLTEPKTVVTICPQGLSNHLSLSIKEAEASISPKENFSTSFKRGLLAGKINNSSPPLKDGMREGGAVKLKNRLGVILWKDYRLVVDDFFLFSRICGTVLGKFNLPKKFKNCRLLDGYRLVVKGDGRGVGVICGLTRRHGQFSTTRQLVRIPI</sequence>
<accession>A0AAV4PGJ5</accession>
<comment type="caution">
    <text evidence="1">The sequence shown here is derived from an EMBL/GenBank/DDBJ whole genome shotgun (WGS) entry which is preliminary data.</text>
</comment>
<organism evidence="1 2">
    <name type="scientific">Caerostris extrusa</name>
    <name type="common">Bark spider</name>
    <name type="synonym">Caerostris bankana</name>
    <dbReference type="NCBI Taxonomy" id="172846"/>
    <lineage>
        <taxon>Eukaryota</taxon>
        <taxon>Metazoa</taxon>
        <taxon>Ecdysozoa</taxon>
        <taxon>Arthropoda</taxon>
        <taxon>Chelicerata</taxon>
        <taxon>Arachnida</taxon>
        <taxon>Araneae</taxon>
        <taxon>Araneomorphae</taxon>
        <taxon>Entelegynae</taxon>
        <taxon>Araneoidea</taxon>
        <taxon>Araneidae</taxon>
        <taxon>Caerostris</taxon>
    </lineage>
</organism>
<dbReference type="Proteomes" id="UP001054945">
    <property type="component" value="Unassembled WGS sequence"/>
</dbReference>
<reference evidence="1 2" key="1">
    <citation type="submission" date="2021-06" db="EMBL/GenBank/DDBJ databases">
        <title>Caerostris extrusa draft genome.</title>
        <authorList>
            <person name="Kono N."/>
            <person name="Arakawa K."/>
        </authorList>
    </citation>
    <scope>NUCLEOTIDE SEQUENCE [LARGE SCALE GENOMIC DNA]</scope>
</reference>
<dbReference type="EMBL" id="BPLR01004617">
    <property type="protein sequence ID" value="GIX96196.1"/>
    <property type="molecule type" value="Genomic_DNA"/>
</dbReference>
<evidence type="ECO:0000313" key="1">
    <source>
        <dbReference type="EMBL" id="GIX96196.1"/>
    </source>
</evidence>
<keyword evidence="2" id="KW-1185">Reference proteome</keyword>